<feature type="transmembrane region" description="Helical" evidence="1">
    <location>
        <begin position="104"/>
        <end position="130"/>
    </location>
</feature>
<dbReference type="RefSeq" id="WP_102713512.1">
    <property type="nucleotide sequence ID" value="NZ_CABMLK010000001.1"/>
</dbReference>
<protein>
    <recommendedName>
        <fullName evidence="4">Yip1 domain-containing protein</fullName>
    </recommendedName>
</protein>
<keyword evidence="1" id="KW-0472">Membrane</keyword>
<name>A0A2N8HDX9_9BACT</name>
<accession>A0A2N8HDX9</accession>
<dbReference type="Proteomes" id="UP000236000">
    <property type="component" value="Unassembled WGS sequence"/>
</dbReference>
<sequence length="131" mass="14905">MNPYRNSSANQLSALDDTYLELVMARRKEEARWGWIPFAAFVSFLLVYRIFGFLMPTNDTDGSEPWLFVLALAGWGLLALIHMIVLPIWMLIASLRYWEVNRRGLAVAGLLFSVLAPVCMVLMLSCWSVFG</sequence>
<dbReference type="EMBL" id="PJKA01000010">
    <property type="protein sequence ID" value="PNC18160.1"/>
    <property type="molecule type" value="Genomic_DNA"/>
</dbReference>
<feature type="transmembrane region" description="Helical" evidence="1">
    <location>
        <begin position="33"/>
        <end position="54"/>
    </location>
</feature>
<evidence type="ECO:0000313" key="3">
    <source>
        <dbReference type="Proteomes" id="UP000236000"/>
    </source>
</evidence>
<keyword evidence="1" id="KW-1133">Transmembrane helix</keyword>
<dbReference type="AlphaFoldDB" id="A0A2N8HDX9"/>
<comment type="caution">
    <text evidence="2">The sequence shown here is derived from an EMBL/GenBank/DDBJ whole genome shotgun (WGS) entry which is preliminary data.</text>
</comment>
<organism evidence="2 3">
    <name type="scientific">Akkermansia muciniphila</name>
    <dbReference type="NCBI Taxonomy" id="239935"/>
    <lineage>
        <taxon>Bacteria</taxon>
        <taxon>Pseudomonadati</taxon>
        <taxon>Verrucomicrobiota</taxon>
        <taxon>Verrucomicrobiia</taxon>
        <taxon>Verrucomicrobiales</taxon>
        <taxon>Akkermansiaceae</taxon>
        <taxon>Akkermansia</taxon>
    </lineage>
</organism>
<dbReference type="OrthoDB" id="198813at2"/>
<feature type="transmembrane region" description="Helical" evidence="1">
    <location>
        <begin position="66"/>
        <end position="92"/>
    </location>
</feature>
<evidence type="ECO:0000313" key="2">
    <source>
        <dbReference type="EMBL" id="PNC18160.1"/>
    </source>
</evidence>
<keyword evidence="1" id="KW-0812">Transmembrane</keyword>
<reference evidence="2 3" key="1">
    <citation type="journal article" date="2017" name="BMC Genomics">
        <title>Genome sequencing of 39 Akkermansia muciniphila isolates reveals its population structure, genomic and functional diverisity, and global distribution in mammalian gut microbiotas.</title>
        <authorList>
            <person name="Guo X."/>
            <person name="Li S."/>
            <person name="Zhang J."/>
            <person name="Wu F."/>
            <person name="Li X."/>
            <person name="Wu D."/>
            <person name="Zhang M."/>
            <person name="Ou Z."/>
            <person name="Jie Z."/>
            <person name="Yan Q."/>
            <person name="Li P."/>
            <person name="Yi J."/>
            <person name="Peng Y."/>
        </authorList>
    </citation>
    <scope>NUCLEOTIDE SEQUENCE [LARGE SCALE GENOMIC DNA]</scope>
    <source>
        <strain evidence="2 3">GP24</strain>
    </source>
</reference>
<evidence type="ECO:0000256" key="1">
    <source>
        <dbReference type="SAM" id="Phobius"/>
    </source>
</evidence>
<evidence type="ECO:0008006" key="4">
    <source>
        <dbReference type="Google" id="ProtNLM"/>
    </source>
</evidence>
<gene>
    <name evidence="2" type="ORF">CXU22_05865</name>
</gene>
<proteinExistence type="predicted"/>